<comment type="caution">
    <text evidence="2">The sequence shown here is derived from an EMBL/GenBank/DDBJ whole genome shotgun (WGS) entry which is preliminary data.</text>
</comment>
<keyword evidence="2" id="KW-0540">Nuclease</keyword>
<feature type="domain" description="HNH nuclease" evidence="1">
    <location>
        <begin position="311"/>
        <end position="362"/>
    </location>
</feature>
<dbReference type="GO" id="GO:0004519">
    <property type="term" value="F:endonuclease activity"/>
    <property type="evidence" value="ECO:0007669"/>
    <property type="project" value="UniProtKB-KW"/>
</dbReference>
<proteinExistence type="predicted"/>
<dbReference type="Proteomes" id="UP000250347">
    <property type="component" value="Unassembled WGS sequence"/>
</dbReference>
<gene>
    <name evidence="2" type="ORF">DQP58_04515</name>
</gene>
<evidence type="ECO:0000259" key="1">
    <source>
        <dbReference type="SMART" id="SM00507"/>
    </source>
</evidence>
<accession>A0A329KT39</accession>
<dbReference type="EMBL" id="QMEU01000007">
    <property type="protein sequence ID" value="RAU98727.1"/>
    <property type="molecule type" value="Genomic_DNA"/>
</dbReference>
<keyword evidence="2" id="KW-0378">Hydrolase</keyword>
<name>A0A329KT39_9MYCO</name>
<dbReference type="InterPro" id="IPR003615">
    <property type="entry name" value="HNH_nuc"/>
</dbReference>
<dbReference type="InterPro" id="IPR003870">
    <property type="entry name" value="DUF222"/>
</dbReference>
<evidence type="ECO:0000313" key="3">
    <source>
        <dbReference type="Proteomes" id="UP000250347"/>
    </source>
</evidence>
<dbReference type="RefSeq" id="WP_112707303.1">
    <property type="nucleotide sequence ID" value="NZ_QMEU01000007.1"/>
</dbReference>
<keyword evidence="2" id="KW-0255">Endonuclease</keyword>
<evidence type="ECO:0000313" key="2">
    <source>
        <dbReference type="EMBL" id="RAU98727.1"/>
    </source>
</evidence>
<protein>
    <submittedName>
        <fullName evidence="2">HNH endonuclease</fullName>
    </submittedName>
</protein>
<dbReference type="AlphaFoldDB" id="A0A329KT39"/>
<reference evidence="2 3" key="1">
    <citation type="submission" date="2018-06" db="EMBL/GenBank/DDBJ databases">
        <title>NTM in soil in Japan.</title>
        <authorList>
            <person name="Ohya K."/>
        </authorList>
    </citation>
    <scope>NUCLEOTIDE SEQUENCE [LARGE SCALE GENOMIC DNA]</scope>
    <source>
        <strain evidence="2 3">GF76</strain>
    </source>
</reference>
<dbReference type="Pfam" id="PF02720">
    <property type="entry name" value="DUF222"/>
    <property type="match status" value="1"/>
</dbReference>
<dbReference type="CDD" id="cd00085">
    <property type="entry name" value="HNHc"/>
    <property type="match status" value="1"/>
</dbReference>
<sequence length="474" mass="51320">MFDGLADAEVVDVLSDAARSQNAQCARELAAIGELYARRAPADDADRFNWAVDGHENVVAEVAAALRISRGRAAGRLRYAIALRERLPRVAEVFARGDIDFRVMAALVYRSELIEDAELIARLDAAVARHARGWLRLSGPKLVERIDMWVARVDPAGLRVPGQRTQDRYVEIDTTSPGLAAVWAQLAATDGAALDRKLDAIAATVCREDPRTKAQRRADALGALAAGSDLLRCSCGAPDCPAAQRPSNTSVVIHVLAERSAINGESHAPGYVSGFGPLPAALLRDLAGVAKHKPLALPPDRAEAGYRPSTPLAEFIRFRDLTCRFPGCDAPADGCDIDHTVPFPLGPTHPSNLKLLCRYHHLLKTFWTGWSDRQLPDGTVEWTSPSGQTHVTKALGGLYFPALSTPTGVLAPPAEQPSPTGDRGVMMPVRQRTREQDRAARVRRERAINEARIGTLAARDADRLAPNNNDPPPF</sequence>
<dbReference type="SMART" id="SM00507">
    <property type="entry name" value="HNHc"/>
    <property type="match status" value="1"/>
</dbReference>
<organism evidence="2 3">
    <name type="scientific">Mycobacterium colombiense</name>
    <dbReference type="NCBI Taxonomy" id="339268"/>
    <lineage>
        <taxon>Bacteria</taxon>
        <taxon>Bacillati</taxon>
        <taxon>Actinomycetota</taxon>
        <taxon>Actinomycetes</taxon>
        <taxon>Mycobacteriales</taxon>
        <taxon>Mycobacteriaceae</taxon>
        <taxon>Mycobacterium</taxon>
        <taxon>Mycobacterium avium complex (MAC)</taxon>
    </lineage>
</organism>